<feature type="region of interest" description="Disordered" evidence="1">
    <location>
        <begin position="64"/>
        <end position="86"/>
    </location>
</feature>
<dbReference type="PANTHER" id="PTHR36781:SF1">
    <property type="entry name" value="OS05G0114600 PROTEIN"/>
    <property type="match status" value="1"/>
</dbReference>
<dbReference type="EMBL" id="RXIC02000024">
    <property type="protein sequence ID" value="KAB1209579.1"/>
    <property type="molecule type" value="Genomic_DNA"/>
</dbReference>
<dbReference type="AlphaFoldDB" id="A0A6A1V9Q0"/>
<gene>
    <name evidence="2" type="ORF">CJ030_MR6G020526</name>
</gene>
<evidence type="ECO:0000313" key="2">
    <source>
        <dbReference type="EMBL" id="KAB1209579.1"/>
    </source>
</evidence>
<accession>A0A6A1V9Q0</accession>
<protein>
    <submittedName>
        <fullName evidence="2">Uncharacterized protein</fullName>
    </submittedName>
</protein>
<reference evidence="2 3" key="1">
    <citation type="journal article" date="2019" name="Plant Biotechnol. J.">
        <title>The red bayberry genome and genetic basis of sex determination.</title>
        <authorList>
            <person name="Jia H.M."/>
            <person name="Jia H.J."/>
            <person name="Cai Q.L."/>
            <person name="Wang Y."/>
            <person name="Zhao H.B."/>
            <person name="Yang W.F."/>
            <person name="Wang G.Y."/>
            <person name="Li Y.H."/>
            <person name="Zhan D.L."/>
            <person name="Shen Y.T."/>
            <person name="Niu Q.F."/>
            <person name="Chang L."/>
            <person name="Qiu J."/>
            <person name="Zhao L."/>
            <person name="Xie H.B."/>
            <person name="Fu W.Y."/>
            <person name="Jin J."/>
            <person name="Li X.W."/>
            <person name="Jiao Y."/>
            <person name="Zhou C.C."/>
            <person name="Tu T."/>
            <person name="Chai C.Y."/>
            <person name="Gao J.L."/>
            <person name="Fan L.J."/>
            <person name="van de Weg E."/>
            <person name="Wang J.Y."/>
            <person name="Gao Z.S."/>
        </authorList>
    </citation>
    <scope>NUCLEOTIDE SEQUENCE [LARGE SCALE GENOMIC DNA]</scope>
    <source>
        <tissue evidence="2">Leaves</tissue>
    </source>
</reference>
<dbReference type="OrthoDB" id="18529at2759"/>
<comment type="caution">
    <text evidence="2">The sequence shown here is derived from an EMBL/GenBank/DDBJ whole genome shotgun (WGS) entry which is preliminary data.</text>
</comment>
<dbReference type="Proteomes" id="UP000516437">
    <property type="component" value="Chromosome 6"/>
</dbReference>
<keyword evidence="3" id="KW-1185">Reference proteome</keyword>
<name>A0A6A1V9Q0_9ROSI</name>
<proteinExistence type="predicted"/>
<sequence length="168" mass="19485">MRLMNPVSLLENHSACRTSRAGQRVLPNGQVWKPHLLLLSFASKILAEANALLKLQDSPPGRKFGDFCEGERESARRRETKEKGNEQGRLEFGFRLQRTWGKLMAGKAAKSVSKAFGDYQDPWREKLPKYKDELSKGAWGYWEFGAWKPLGISSRRRARHYKRFDFQR</sequence>
<dbReference type="PANTHER" id="PTHR36781">
    <property type="entry name" value="OS05G0114600 PROTEIN"/>
    <property type="match status" value="1"/>
</dbReference>
<evidence type="ECO:0000313" key="3">
    <source>
        <dbReference type="Proteomes" id="UP000516437"/>
    </source>
</evidence>
<organism evidence="2 3">
    <name type="scientific">Morella rubra</name>
    <name type="common">Chinese bayberry</name>
    <dbReference type="NCBI Taxonomy" id="262757"/>
    <lineage>
        <taxon>Eukaryota</taxon>
        <taxon>Viridiplantae</taxon>
        <taxon>Streptophyta</taxon>
        <taxon>Embryophyta</taxon>
        <taxon>Tracheophyta</taxon>
        <taxon>Spermatophyta</taxon>
        <taxon>Magnoliopsida</taxon>
        <taxon>eudicotyledons</taxon>
        <taxon>Gunneridae</taxon>
        <taxon>Pentapetalae</taxon>
        <taxon>rosids</taxon>
        <taxon>fabids</taxon>
        <taxon>Fagales</taxon>
        <taxon>Myricaceae</taxon>
        <taxon>Morella</taxon>
    </lineage>
</organism>
<evidence type="ECO:0000256" key="1">
    <source>
        <dbReference type="SAM" id="MobiDB-lite"/>
    </source>
</evidence>